<dbReference type="Gene3D" id="2.40.50.100">
    <property type="match status" value="1"/>
</dbReference>
<protein>
    <submittedName>
        <fullName evidence="5">Efflux RND transporter periplasmic adaptor subunit</fullName>
    </submittedName>
</protein>
<gene>
    <name evidence="5" type="ORF">FN924_16450</name>
</gene>
<dbReference type="KEGG" id="aqt:FN924_16450"/>
<dbReference type="PROSITE" id="PS51257">
    <property type="entry name" value="PROKAR_LIPOPROTEIN"/>
    <property type="match status" value="1"/>
</dbReference>
<evidence type="ECO:0000313" key="6">
    <source>
        <dbReference type="Proteomes" id="UP000315215"/>
    </source>
</evidence>
<dbReference type="Gene3D" id="2.40.420.20">
    <property type="match status" value="1"/>
</dbReference>
<dbReference type="AlphaFoldDB" id="A0A516KJN1"/>
<dbReference type="Gene3D" id="2.40.30.170">
    <property type="match status" value="1"/>
</dbReference>
<dbReference type="Pfam" id="PF25989">
    <property type="entry name" value="YknX_C"/>
    <property type="match status" value="1"/>
</dbReference>
<name>A0A516KJN1_9BACI</name>
<dbReference type="Proteomes" id="UP000315215">
    <property type="component" value="Chromosome"/>
</dbReference>
<dbReference type="EMBL" id="CP041666">
    <property type="protein sequence ID" value="QDP41620.1"/>
    <property type="molecule type" value="Genomic_DNA"/>
</dbReference>
<sequence length="286" mass="30595">MKKIFFILVFISAALIGCSNQAEDENAEEVPVAVQVDEVTKETLTVEKSIYGKTTPKSSVPVIAPVAGEVTEVHVEKGQTVEEGDTIISITSPNTGEIEVDATIAGQITSLNASEGGVVSNTEPFATISELSSLHIQVGVTPETRQLFNDLEEVPVIVNEKEATATVDYVSSVPNQQTSLYEVEATLQDPAEDVLPGMTAIMRVTEEEVSEGLVIPTEALVEEGGSTYVYIIKEDKAIQTEVNVLRSLTDKTAVEGDIQEGDQVVVKGQLVLSDGKEVTIQEEDAS</sequence>
<accession>A0A516KJN1</accession>
<dbReference type="GO" id="GO:0015562">
    <property type="term" value="F:efflux transmembrane transporter activity"/>
    <property type="evidence" value="ECO:0007669"/>
    <property type="project" value="TreeGrafter"/>
</dbReference>
<dbReference type="OrthoDB" id="2456449at2"/>
<dbReference type="NCBIfam" id="TIGR01730">
    <property type="entry name" value="RND_mfp"/>
    <property type="match status" value="1"/>
</dbReference>
<evidence type="ECO:0000256" key="2">
    <source>
        <dbReference type="SAM" id="SignalP"/>
    </source>
</evidence>
<dbReference type="RefSeq" id="WP_143896344.1">
    <property type="nucleotide sequence ID" value="NZ_CP041666.1"/>
</dbReference>
<feature type="domain" description="Multidrug resistance protein MdtA-like barrel-sandwich hybrid" evidence="3">
    <location>
        <begin position="60"/>
        <end position="125"/>
    </location>
</feature>
<dbReference type="SUPFAM" id="SSF51230">
    <property type="entry name" value="Single hybrid motif"/>
    <property type="match status" value="1"/>
</dbReference>
<feature type="domain" description="YknX-like C-terminal permuted SH3-like" evidence="4">
    <location>
        <begin position="212"/>
        <end position="280"/>
    </location>
</feature>
<dbReference type="InterPro" id="IPR058625">
    <property type="entry name" value="MdtA-like_BSH"/>
</dbReference>
<evidence type="ECO:0000256" key="1">
    <source>
        <dbReference type="ARBA" id="ARBA00009477"/>
    </source>
</evidence>
<evidence type="ECO:0000259" key="4">
    <source>
        <dbReference type="Pfam" id="PF25989"/>
    </source>
</evidence>
<keyword evidence="6" id="KW-1185">Reference proteome</keyword>
<comment type="similarity">
    <text evidence="1">Belongs to the membrane fusion protein (MFP) (TC 8.A.1) family.</text>
</comment>
<organism evidence="5 6">
    <name type="scientific">Radiobacillus deserti</name>
    <dbReference type="NCBI Taxonomy" id="2594883"/>
    <lineage>
        <taxon>Bacteria</taxon>
        <taxon>Bacillati</taxon>
        <taxon>Bacillota</taxon>
        <taxon>Bacilli</taxon>
        <taxon>Bacillales</taxon>
        <taxon>Bacillaceae</taxon>
        <taxon>Radiobacillus</taxon>
    </lineage>
</organism>
<evidence type="ECO:0000259" key="3">
    <source>
        <dbReference type="Pfam" id="PF25917"/>
    </source>
</evidence>
<dbReference type="PANTHER" id="PTHR30469">
    <property type="entry name" value="MULTIDRUG RESISTANCE PROTEIN MDTA"/>
    <property type="match status" value="1"/>
</dbReference>
<evidence type="ECO:0000313" key="5">
    <source>
        <dbReference type="EMBL" id="QDP41620.1"/>
    </source>
</evidence>
<proteinExistence type="inferred from homology"/>
<feature type="signal peptide" evidence="2">
    <location>
        <begin position="1"/>
        <end position="22"/>
    </location>
</feature>
<reference evidence="5 6" key="1">
    <citation type="submission" date="2019-07" db="EMBL/GenBank/DDBJ databases">
        <authorList>
            <person name="Li J."/>
        </authorList>
    </citation>
    <scope>NUCLEOTIDE SEQUENCE [LARGE SCALE GENOMIC DNA]</scope>
    <source>
        <strain evidence="5 6">TKL69</strain>
    </source>
</reference>
<feature type="chain" id="PRO_5038787173" evidence="2">
    <location>
        <begin position="23"/>
        <end position="286"/>
    </location>
</feature>
<dbReference type="Pfam" id="PF25917">
    <property type="entry name" value="BSH_RND"/>
    <property type="match status" value="1"/>
</dbReference>
<dbReference type="GO" id="GO:1990281">
    <property type="term" value="C:efflux pump complex"/>
    <property type="evidence" value="ECO:0007669"/>
    <property type="project" value="TreeGrafter"/>
</dbReference>
<dbReference type="InterPro" id="IPR006143">
    <property type="entry name" value="RND_pump_MFP"/>
</dbReference>
<dbReference type="InterPro" id="IPR058637">
    <property type="entry name" value="YknX-like_C"/>
</dbReference>
<dbReference type="InterPro" id="IPR011053">
    <property type="entry name" value="Single_hybrid_motif"/>
</dbReference>
<keyword evidence="2" id="KW-0732">Signal</keyword>